<dbReference type="Gene3D" id="3.20.20.100">
    <property type="entry name" value="NADP-dependent oxidoreductase domain"/>
    <property type="match status" value="1"/>
</dbReference>
<dbReference type="InterPro" id="IPR036812">
    <property type="entry name" value="NAD(P)_OxRdtase_dom_sf"/>
</dbReference>
<dbReference type="SUPFAM" id="SSF51430">
    <property type="entry name" value="NAD(P)-linked oxidoreductase"/>
    <property type="match status" value="1"/>
</dbReference>
<dbReference type="PRINTS" id="PR00069">
    <property type="entry name" value="ALDKETRDTASE"/>
</dbReference>
<dbReference type="AlphaFoldDB" id="A0A7J7H1F4"/>
<reference evidence="5" key="1">
    <citation type="journal article" date="2020" name="Nat. Commun.">
        <title>Genome assembly of wild tea tree DASZ reveals pedigree and selection history of tea varieties.</title>
        <authorList>
            <person name="Zhang W."/>
            <person name="Zhang Y."/>
            <person name="Qiu H."/>
            <person name="Guo Y."/>
            <person name="Wan H."/>
            <person name="Zhang X."/>
            <person name="Scossa F."/>
            <person name="Alseekh S."/>
            <person name="Zhang Q."/>
            <person name="Wang P."/>
            <person name="Xu L."/>
            <person name="Schmidt M.H."/>
            <person name="Jia X."/>
            <person name="Li D."/>
            <person name="Zhu A."/>
            <person name="Guo F."/>
            <person name="Chen W."/>
            <person name="Ni D."/>
            <person name="Usadel B."/>
            <person name="Fernie A.R."/>
            <person name="Wen W."/>
        </authorList>
    </citation>
    <scope>NUCLEOTIDE SEQUENCE [LARGE SCALE GENOMIC DNA]</scope>
    <source>
        <strain evidence="5">cv. G240</strain>
    </source>
</reference>
<evidence type="ECO:0000256" key="1">
    <source>
        <dbReference type="ARBA" id="ARBA00022857"/>
    </source>
</evidence>
<evidence type="ECO:0000313" key="5">
    <source>
        <dbReference type="Proteomes" id="UP000593564"/>
    </source>
</evidence>
<dbReference type="Proteomes" id="UP000593564">
    <property type="component" value="Unassembled WGS sequence"/>
</dbReference>
<sequence length="216" mass="24518">MEPTQVVVKGTVEYVRSCCEASLKCLGVDYIDLYYVHWIYTSGPIEETIGELKKLVEERKIKYIGLSEASPNTIRRAHAVHPITALQMEYSLWTRDIEEEIIPLCRELRIAIVPYSPTAHGFFAGKAVVESVPTDSFLLALPRFTGQNLDHNKIFYLRIEELSKKHSCTPVQLALAWVLHQGDDTVPIPRTTKIKNLDENIGALRVKLTEDALRDI</sequence>
<dbReference type="InterPro" id="IPR020471">
    <property type="entry name" value="AKR"/>
</dbReference>
<evidence type="ECO:0000313" key="4">
    <source>
        <dbReference type="EMBL" id="KAF5946091.1"/>
    </source>
</evidence>
<feature type="domain" description="NADP-dependent oxidoreductase" evidence="3">
    <location>
        <begin position="6"/>
        <end position="215"/>
    </location>
</feature>
<keyword evidence="1" id="KW-0521">NADP</keyword>
<comment type="caution">
    <text evidence="4">The sequence shown here is derived from an EMBL/GenBank/DDBJ whole genome shotgun (WGS) entry which is preliminary data.</text>
</comment>
<dbReference type="PANTHER" id="PTHR43625">
    <property type="entry name" value="AFLATOXIN B1 ALDEHYDE REDUCTASE"/>
    <property type="match status" value="1"/>
</dbReference>
<dbReference type="InterPro" id="IPR050791">
    <property type="entry name" value="Aldo-Keto_reductase"/>
</dbReference>
<dbReference type="GO" id="GO:0005737">
    <property type="term" value="C:cytoplasm"/>
    <property type="evidence" value="ECO:0007669"/>
    <property type="project" value="TreeGrafter"/>
</dbReference>
<accession>A0A7J7H1F4</accession>
<name>A0A7J7H1F4_CAMSI</name>
<dbReference type="PANTHER" id="PTHR43625:SF81">
    <property type="entry name" value="OS01G0618100 PROTEIN"/>
    <property type="match status" value="1"/>
</dbReference>
<gene>
    <name evidence="4" type="ORF">HYC85_016319</name>
</gene>
<reference evidence="4 5" key="2">
    <citation type="submission" date="2020-07" db="EMBL/GenBank/DDBJ databases">
        <title>Genome assembly of wild tea tree DASZ reveals pedigree and selection history of tea varieties.</title>
        <authorList>
            <person name="Zhang W."/>
        </authorList>
    </citation>
    <scope>NUCLEOTIDE SEQUENCE [LARGE SCALE GENOMIC DNA]</scope>
    <source>
        <strain evidence="5">cv. G240</strain>
        <tissue evidence="4">Leaf</tissue>
    </source>
</reference>
<keyword evidence="5" id="KW-1185">Reference proteome</keyword>
<evidence type="ECO:0000259" key="3">
    <source>
        <dbReference type="Pfam" id="PF00248"/>
    </source>
</evidence>
<organism evidence="4 5">
    <name type="scientific">Camellia sinensis</name>
    <name type="common">Tea plant</name>
    <name type="synonym">Thea sinensis</name>
    <dbReference type="NCBI Taxonomy" id="4442"/>
    <lineage>
        <taxon>Eukaryota</taxon>
        <taxon>Viridiplantae</taxon>
        <taxon>Streptophyta</taxon>
        <taxon>Embryophyta</taxon>
        <taxon>Tracheophyta</taxon>
        <taxon>Spermatophyta</taxon>
        <taxon>Magnoliopsida</taxon>
        <taxon>eudicotyledons</taxon>
        <taxon>Gunneridae</taxon>
        <taxon>Pentapetalae</taxon>
        <taxon>asterids</taxon>
        <taxon>Ericales</taxon>
        <taxon>Theaceae</taxon>
        <taxon>Camellia</taxon>
    </lineage>
</organism>
<dbReference type="GO" id="GO:0016491">
    <property type="term" value="F:oxidoreductase activity"/>
    <property type="evidence" value="ECO:0007669"/>
    <property type="project" value="UniProtKB-KW"/>
</dbReference>
<dbReference type="InterPro" id="IPR023210">
    <property type="entry name" value="NADP_OxRdtase_dom"/>
</dbReference>
<protein>
    <recommendedName>
        <fullName evidence="3">NADP-dependent oxidoreductase domain-containing protein</fullName>
    </recommendedName>
</protein>
<proteinExistence type="predicted"/>
<evidence type="ECO:0000256" key="2">
    <source>
        <dbReference type="ARBA" id="ARBA00023002"/>
    </source>
</evidence>
<dbReference type="Pfam" id="PF00248">
    <property type="entry name" value="Aldo_ket_red"/>
    <property type="match status" value="1"/>
</dbReference>
<keyword evidence="2" id="KW-0560">Oxidoreductase</keyword>
<dbReference type="EMBL" id="JACBKZ010000007">
    <property type="protein sequence ID" value="KAF5946091.1"/>
    <property type="molecule type" value="Genomic_DNA"/>
</dbReference>